<comment type="caution">
    <text evidence="1">The sequence shown here is derived from an EMBL/GenBank/DDBJ whole genome shotgun (WGS) entry which is preliminary data.</text>
</comment>
<name>A0A7J0DH06_9ERIC</name>
<proteinExistence type="predicted"/>
<dbReference type="EMBL" id="BJWL01000222">
    <property type="protein sequence ID" value="GFS35108.1"/>
    <property type="molecule type" value="Genomic_DNA"/>
</dbReference>
<dbReference type="AlphaFoldDB" id="A0A7J0DH06"/>
<accession>A0A7J0DH06</accession>
<evidence type="ECO:0000313" key="2">
    <source>
        <dbReference type="Proteomes" id="UP000585474"/>
    </source>
</evidence>
<dbReference type="Proteomes" id="UP000585474">
    <property type="component" value="Unassembled WGS sequence"/>
</dbReference>
<protein>
    <submittedName>
        <fullName evidence="1">Uncharacterized protein</fullName>
    </submittedName>
</protein>
<reference evidence="2" key="1">
    <citation type="submission" date="2019-07" db="EMBL/GenBank/DDBJ databases">
        <title>De Novo Assembly of kiwifruit Actinidia rufa.</title>
        <authorList>
            <person name="Sugita-Konishi S."/>
            <person name="Sato K."/>
            <person name="Mori E."/>
            <person name="Abe Y."/>
            <person name="Kisaki G."/>
            <person name="Hamano K."/>
            <person name="Suezawa K."/>
            <person name="Otani M."/>
            <person name="Fukuda T."/>
            <person name="Manabe T."/>
            <person name="Gomi K."/>
            <person name="Tabuchi M."/>
            <person name="Akimitsu K."/>
            <person name="Kataoka I."/>
        </authorList>
    </citation>
    <scope>NUCLEOTIDE SEQUENCE [LARGE SCALE GENOMIC DNA]</scope>
    <source>
        <strain evidence="2">cv. Fuchu</strain>
    </source>
</reference>
<organism evidence="1 2">
    <name type="scientific">Actinidia rufa</name>
    <dbReference type="NCBI Taxonomy" id="165716"/>
    <lineage>
        <taxon>Eukaryota</taxon>
        <taxon>Viridiplantae</taxon>
        <taxon>Streptophyta</taxon>
        <taxon>Embryophyta</taxon>
        <taxon>Tracheophyta</taxon>
        <taxon>Spermatophyta</taxon>
        <taxon>Magnoliopsida</taxon>
        <taxon>eudicotyledons</taxon>
        <taxon>Gunneridae</taxon>
        <taxon>Pentapetalae</taxon>
        <taxon>asterids</taxon>
        <taxon>Ericales</taxon>
        <taxon>Actinidiaceae</taxon>
        <taxon>Actinidia</taxon>
    </lineage>
</organism>
<keyword evidence="2" id="KW-1185">Reference proteome</keyword>
<gene>
    <name evidence="1" type="ORF">Acr_00g0037910</name>
</gene>
<evidence type="ECO:0000313" key="1">
    <source>
        <dbReference type="EMBL" id="GFS35108.1"/>
    </source>
</evidence>
<sequence>MGFHWPVTWHLYYWWDPVYNGSGRDIKSLVAICSVSSFLVEGAPLPLVASLGIPSHGFRFLEVRLVLDLGEELVDWFFENQVNPLPFSDSIVYRILLPFDKWSLTPGKCSGGLSSLPDTVLQLGKHLDLGHEGGLLLFATGGANYRTRWDDFAYGRHLAAIEFGSHISFLVPLGIEHVAEIHLGFRSLGGLSPLTCHHSLVVSSAIQAYLCFMAPLSRPSRGGRVGSLFQLAWHNNFGRFHQSAINHDLRQFGQLPLCGGCQKVLWRASYPLSFDIPRERCLLLPLAQASSAVVVPRSLNRGISGVMKALDRAALVFGNIRTELDARLC</sequence>